<gene>
    <name evidence="1" type="ORF">S01H1_82024</name>
</gene>
<accession>X0XUG0</accession>
<comment type="caution">
    <text evidence="1">The sequence shown here is derived from an EMBL/GenBank/DDBJ whole genome shotgun (WGS) entry which is preliminary data.</text>
</comment>
<dbReference type="AlphaFoldDB" id="X0XUG0"/>
<feature type="non-terminal residue" evidence="1">
    <location>
        <position position="95"/>
    </location>
</feature>
<name>X0XUG0_9ZZZZ</name>
<evidence type="ECO:0008006" key="2">
    <source>
        <dbReference type="Google" id="ProtNLM"/>
    </source>
</evidence>
<sequence>MATREELIAGLELTVAQGKRTTSLFAEGEWDSKRGCGWTPKEVYSHLASVAAIVPNLAQGLMNAPEDRDIAAGLDVDEMNARSVAAMASMTPEQV</sequence>
<protein>
    <recommendedName>
        <fullName evidence="2">Mycothiol-dependent maleylpyruvate isomerase metal-binding domain-containing protein</fullName>
    </recommendedName>
</protein>
<proteinExistence type="predicted"/>
<evidence type="ECO:0000313" key="1">
    <source>
        <dbReference type="EMBL" id="GAG46950.1"/>
    </source>
</evidence>
<dbReference type="EMBL" id="BARS01055569">
    <property type="protein sequence ID" value="GAG46950.1"/>
    <property type="molecule type" value="Genomic_DNA"/>
</dbReference>
<organism evidence="1">
    <name type="scientific">marine sediment metagenome</name>
    <dbReference type="NCBI Taxonomy" id="412755"/>
    <lineage>
        <taxon>unclassified sequences</taxon>
        <taxon>metagenomes</taxon>
        <taxon>ecological metagenomes</taxon>
    </lineage>
</organism>
<reference evidence="1" key="1">
    <citation type="journal article" date="2014" name="Front. Microbiol.">
        <title>High frequency of phylogenetically diverse reductive dehalogenase-homologous genes in deep subseafloor sedimentary metagenomes.</title>
        <authorList>
            <person name="Kawai M."/>
            <person name="Futagami T."/>
            <person name="Toyoda A."/>
            <person name="Takaki Y."/>
            <person name="Nishi S."/>
            <person name="Hori S."/>
            <person name="Arai W."/>
            <person name="Tsubouchi T."/>
            <person name="Morono Y."/>
            <person name="Uchiyama I."/>
            <person name="Ito T."/>
            <person name="Fujiyama A."/>
            <person name="Inagaki F."/>
            <person name="Takami H."/>
        </authorList>
    </citation>
    <scope>NUCLEOTIDE SEQUENCE</scope>
    <source>
        <strain evidence="1">Expedition CK06-06</strain>
    </source>
</reference>